<accession>A0A7W6BJ23</accession>
<name>A0A7W6BJ23_9SPHN</name>
<dbReference type="Gene3D" id="4.10.410.40">
    <property type="match status" value="1"/>
</dbReference>
<reference evidence="1 2" key="1">
    <citation type="submission" date="2020-08" db="EMBL/GenBank/DDBJ databases">
        <title>Genomic Encyclopedia of Type Strains, Phase IV (KMG-IV): sequencing the most valuable type-strain genomes for metagenomic binning, comparative biology and taxonomic classification.</title>
        <authorList>
            <person name="Goeker M."/>
        </authorList>
    </citation>
    <scope>NUCLEOTIDE SEQUENCE [LARGE SCALE GENOMIC DNA]</scope>
    <source>
        <strain evidence="1 2">DSM 26189</strain>
    </source>
</reference>
<comment type="caution">
    <text evidence="1">The sequence shown here is derived from an EMBL/GenBank/DDBJ whole genome shotgun (WGS) entry which is preliminary data.</text>
</comment>
<dbReference type="InterPro" id="IPR015919">
    <property type="entry name" value="Cadherin-like_sf"/>
</dbReference>
<protein>
    <submittedName>
        <fullName evidence="1">Uncharacterized protein</fullName>
    </submittedName>
</protein>
<sequence>MTVHTNAKSRLFIGAANNTISELSEFEAEDWLEIKEIEDIGEFGVEGSEQTFLSLADGYVRKLKGSLNSGTLEVIAGRDPSDPGQNRARAAAGDWFKYPFKVELNDKPTPTGTNTVYYFRAPVMSAKSNYGNADNIVKTTFALSIDGAILELPAAPAVTMSPAAGALTAGEEDVSYTVTIAATGGAGNPSYAITAGALPAGLSLNATTGEISGTPTATGSFSFTVTATFDGAGTASAAYTLNVAA</sequence>
<dbReference type="Pfam" id="PF05345">
    <property type="entry name" value="He_PIG"/>
    <property type="match status" value="1"/>
</dbReference>
<dbReference type="EMBL" id="JACIDT010000001">
    <property type="protein sequence ID" value="MBB3924610.1"/>
    <property type="molecule type" value="Genomic_DNA"/>
</dbReference>
<dbReference type="Gene3D" id="2.60.40.10">
    <property type="entry name" value="Immunoglobulins"/>
    <property type="match status" value="1"/>
</dbReference>
<keyword evidence="2" id="KW-1185">Reference proteome</keyword>
<dbReference type="Proteomes" id="UP000571950">
    <property type="component" value="Unassembled WGS sequence"/>
</dbReference>
<evidence type="ECO:0000313" key="1">
    <source>
        <dbReference type="EMBL" id="MBB3924610.1"/>
    </source>
</evidence>
<dbReference type="RefSeq" id="WP_188070169.1">
    <property type="nucleotide sequence ID" value="NZ_BSPS01000057.1"/>
</dbReference>
<dbReference type="AlphaFoldDB" id="A0A7W6BJ23"/>
<gene>
    <name evidence="1" type="ORF">GGR43_000304</name>
</gene>
<dbReference type="GO" id="GO:0005509">
    <property type="term" value="F:calcium ion binding"/>
    <property type="evidence" value="ECO:0007669"/>
    <property type="project" value="InterPro"/>
</dbReference>
<proteinExistence type="predicted"/>
<dbReference type="GO" id="GO:0016020">
    <property type="term" value="C:membrane"/>
    <property type="evidence" value="ECO:0007669"/>
    <property type="project" value="InterPro"/>
</dbReference>
<dbReference type="InterPro" id="IPR013783">
    <property type="entry name" value="Ig-like_fold"/>
</dbReference>
<organism evidence="1 2">
    <name type="scientific">Sphingobium jiangsuense</name>
    <dbReference type="NCBI Taxonomy" id="870476"/>
    <lineage>
        <taxon>Bacteria</taxon>
        <taxon>Pseudomonadati</taxon>
        <taxon>Pseudomonadota</taxon>
        <taxon>Alphaproteobacteria</taxon>
        <taxon>Sphingomonadales</taxon>
        <taxon>Sphingomonadaceae</taxon>
        <taxon>Sphingobium</taxon>
    </lineage>
</organism>
<dbReference type="SUPFAM" id="SSF49313">
    <property type="entry name" value="Cadherin-like"/>
    <property type="match status" value="1"/>
</dbReference>
<evidence type="ECO:0000313" key="2">
    <source>
        <dbReference type="Proteomes" id="UP000571950"/>
    </source>
</evidence>